<gene>
    <name evidence="2" type="ORF">GCM10022257_01100</name>
</gene>
<evidence type="ECO:0000313" key="2">
    <source>
        <dbReference type="EMBL" id="GAA4268009.1"/>
    </source>
</evidence>
<reference evidence="3" key="1">
    <citation type="journal article" date="2019" name="Int. J. Syst. Evol. Microbiol.">
        <title>The Global Catalogue of Microorganisms (GCM) 10K type strain sequencing project: providing services to taxonomists for standard genome sequencing and annotation.</title>
        <authorList>
            <consortium name="The Broad Institute Genomics Platform"/>
            <consortium name="The Broad Institute Genome Sequencing Center for Infectious Disease"/>
            <person name="Wu L."/>
            <person name="Ma J."/>
        </authorList>
    </citation>
    <scope>NUCLEOTIDE SEQUENCE [LARGE SCALE GENOMIC DNA]</scope>
    <source>
        <strain evidence="3">JCM 17452</strain>
    </source>
</reference>
<comment type="caution">
    <text evidence="2">The sequence shown here is derived from an EMBL/GenBank/DDBJ whole genome shotgun (WGS) entry which is preliminary data.</text>
</comment>
<dbReference type="RefSeq" id="WP_139001997.1">
    <property type="nucleotide sequence ID" value="NZ_BAABAV010000001.1"/>
</dbReference>
<name>A0ABP8E771_9FLAO</name>
<organism evidence="2 3">
    <name type="scientific">Hyunsoonleella aestuarii</name>
    <dbReference type="NCBI Taxonomy" id="912802"/>
    <lineage>
        <taxon>Bacteria</taxon>
        <taxon>Pseudomonadati</taxon>
        <taxon>Bacteroidota</taxon>
        <taxon>Flavobacteriia</taxon>
        <taxon>Flavobacteriales</taxon>
        <taxon>Flavobacteriaceae</taxon>
    </lineage>
</organism>
<dbReference type="Pfam" id="PF00535">
    <property type="entry name" value="Glycos_transf_2"/>
    <property type="match status" value="1"/>
</dbReference>
<proteinExistence type="predicted"/>
<sequence length="288" mass="34140">MNRSSLVSICIPTYNGASYIQEAINSAIAQTYTNLEIIVSDDGSTDSTLELIESYRKKTKLPIIILHHQPSEISANWNHCIKHAKGEYIKFLFQDDVLEPSCIKKMVDAFVIDKKIGLVCCKRHIISAEDNSFTKNWIANFKNLQCNLPMNENYIHVMDGKDILKAPYFKRKPINIIGEPVAVMFKKSAIPLVGFFDESMFQLVDYEYWLRFLKHYKIGFLHEPLASFRLHLNQMSFLNNKNKLNDHELYYSILYKRYFWFLHNNFRWFLLKRYFFLFKVYRKLKTLK</sequence>
<accession>A0ABP8E771</accession>
<dbReference type="PANTHER" id="PTHR22916">
    <property type="entry name" value="GLYCOSYLTRANSFERASE"/>
    <property type="match status" value="1"/>
</dbReference>
<dbReference type="PANTHER" id="PTHR22916:SF3">
    <property type="entry name" value="UDP-GLCNAC:BETAGAL BETA-1,3-N-ACETYLGLUCOSAMINYLTRANSFERASE-LIKE PROTEIN 1"/>
    <property type="match status" value="1"/>
</dbReference>
<evidence type="ECO:0000313" key="3">
    <source>
        <dbReference type="Proteomes" id="UP001500027"/>
    </source>
</evidence>
<protein>
    <recommendedName>
        <fullName evidence="1">Glycosyltransferase 2-like domain-containing protein</fullName>
    </recommendedName>
</protein>
<dbReference type="Gene3D" id="3.90.550.10">
    <property type="entry name" value="Spore Coat Polysaccharide Biosynthesis Protein SpsA, Chain A"/>
    <property type="match status" value="1"/>
</dbReference>
<dbReference type="InterPro" id="IPR029044">
    <property type="entry name" value="Nucleotide-diphossugar_trans"/>
</dbReference>
<dbReference type="InterPro" id="IPR001173">
    <property type="entry name" value="Glyco_trans_2-like"/>
</dbReference>
<dbReference type="SUPFAM" id="SSF53448">
    <property type="entry name" value="Nucleotide-diphospho-sugar transferases"/>
    <property type="match status" value="1"/>
</dbReference>
<dbReference type="Proteomes" id="UP001500027">
    <property type="component" value="Unassembled WGS sequence"/>
</dbReference>
<evidence type="ECO:0000259" key="1">
    <source>
        <dbReference type="Pfam" id="PF00535"/>
    </source>
</evidence>
<keyword evidence="3" id="KW-1185">Reference proteome</keyword>
<feature type="domain" description="Glycosyltransferase 2-like" evidence="1">
    <location>
        <begin position="8"/>
        <end position="144"/>
    </location>
</feature>
<dbReference type="EMBL" id="BAABAV010000001">
    <property type="protein sequence ID" value="GAA4268009.1"/>
    <property type="molecule type" value="Genomic_DNA"/>
</dbReference>